<accession>A0AAV7UPU9</accession>
<dbReference type="Proteomes" id="UP001066276">
    <property type="component" value="Chromosome 2_2"/>
</dbReference>
<protein>
    <submittedName>
        <fullName evidence="2">Uncharacterized protein</fullName>
    </submittedName>
</protein>
<organism evidence="2 3">
    <name type="scientific">Pleurodeles waltl</name>
    <name type="common">Iberian ribbed newt</name>
    <dbReference type="NCBI Taxonomy" id="8319"/>
    <lineage>
        <taxon>Eukaryota</taxon>
        <taxon>Metazoa</taxon>
        <taxon>Chordata</taxon>
        <taxon>Craniata</taxon>
        <taxon>Vertebrata</taxon>
        <taxon>Euteleostomi</taxon>
        <taxon>Amphibia</taxon>
        <taxon>Batrachia</taxon>
        <taxon>Caudata</taxon>
        <taxon>Salamandroidea</taxon>
        <taxon>Salamandridae</taxon>
        <taxon>Pleurodelinae</taxon>
        <taxon>Pleurodeles</taxon>
    </lineage>
</organism>
<keyword evidence="3" id="KW-1185">Reference proteome</keyword>
<evidence type="ECO:0000313" key="3">
    <source>
        <dbReference type="Proteomes" id="UP001066276"/>
    </source>
</evidence>
<evidence type="ECO:0000256" key="1">
    <source>
        <dbReference type="SAM" id="MobiDB-lite"/>
    </source>
</evidence>
<gene>
    <name evidence="2" type="ORF">NDU88_000396</name>
</gene>
<sequence>MSWRGAEAPSPTDKHVRLPVQTPGREGATVPPAHARPARQPPRPRFSRLRLRLWERLVPARDWLSACWYARGKRKRALNLKLCRVGYLAGEAQPLIFQFLSNS</sequence>
<dbReference type="EMBL" id="JANPWB010000004">
    <property type="protein sequence ID" value="KAJ1191080.1"/>
    <property type="molecule type" value="Genomic_DNA"/>
</dbReference>
<comment type="caution">
    <text evidence="2">The sequence shown here is derived from an EMBL/GenBank/DDBJ whole genome shotgun (WGS) entry which is preliminary data.</text>
</comment>
<reference evidence="2" key="1">
    <citation type="journal article" date="2022" name="bioRxiv">
        <title>Sequencing and chromosome-scale assembly of the giantPleurodeles waltlgenome.</title>
        <authorList>
            <person name="Brown T."/>
            <person name="Elewa A."/>
            <person name="Iarovenko S."/>
            <person name="Subramanian E."/>
            <person name="Araus A.J."/>
            <person name="Petzold A."/>
            <person name="Susuki M."/>
            <person name="Suzuki K.-i.T."/>
            <person name="Hayashi T."/>
            <person name="Toyoda A."/>
            <person name="Oliveira C."/>
            <person name="Osipova E."/>
            <person name="Leigh N.D."/>
            <person name="Simon A."/>
            <person name="Yun M.H."/>
        </authorList>
    </citation>
    <scope>NUCLEOTIDE SEQUENCE</scope>
    <source>
        <strain evidence="2">20211129_DDA</strain>
        <tissue evidence="2">Liver</tissue>
    </source>
</reference>
<name>A0AAV7UPU9_PLEWA</name>
<feature type="region of interest" description="Disordered" evidence="1">
    <location>
        <begin position="1"/>
        <end position="43"/>
    </location>
</feature>
<dbReference type="AlphaFoldDB" id="A0AAV7UPU9"/>
<evidence type="ECO:0000313" key="2">
    <source>
        <dbReference type="EMBL" id="KAJ1191080.1"/>
    </source>
</evidence>
<proteinExistence type="predicted"/>